<comment type="caution">
    <text evidence="2">The sequence shown here is derived from an EMBL/GenBank/DDBJ whole genome shotgun (WGS) entry which is preliminary data.</text>
</comment>
<dbReference type="FunFam" id="3.30.497.10:FF:000001">
    <property type="entry name" value="Serine protease inhibitor"/>
    <property type="match status" value="1"/>
</dbReference>
<dbReference type="InterPro" id="IPR000215">
    <property type="entry name" value="Serpin_fam"/>
</dbReference>
<dbReference type="PANTHER" id="PTHR11461:SF342">
    <property type="entry name" value="SERINE PROTEASE INHIBITOR 28DC"/>
    <property type="match status" value="1"/>
</dbReference>
<gene>
    <name evidence="2" type="ORF">OFUS_LOCUS8701</name>
</gene>
<dbReference type="AlphaFoldDB" id="A0A8J1Y9F5"/>
<name>A0A8J1Y9F5_OWEFU</name>
<dbReference type="Pfam" id="PF00079">
    <property type="entry name" value="Serpin"/>
    <property type="match status" value="1"/>
</dbReference>
<dbReference type="InterPro" id="IPR023795">
    <property type="entry name" value="Serpin_CS"/>
</dbReference>
<evidence type="ECO:0000313" key="3">
    <source>
        <dbReference type="Proteomes" id="UP000749559"/>
    </source>
</evidence>
<dbReference type="PANTHER" id="PTHR11461">
    <property type="entry name" value="SERINE PROTEASE INHIBITOR, SERPIN"/>
    <property type="match status" value="1"/>
</dbReference>
<comment type="similarity">
    <text evidence="1">Belongs to the serpin family.</text>
</comment>
<evidence type="ECO:0000313" key="2">
    <source>
        <dbReference type="EMBL" id="CAH1782229.1"/>
    </source>
</evidence>
<dbReference type="OrthoDB" id="671595at2759"/>
<dbReference type="SMART" id="SM00093">
    <property type="entry name" value="SERPIN"/>
    <property type="match status" value="1"/>
</dbReference>
<dbReference type="InterPro" id="IPR023796">
    <property type="entry name" value="Serpin_dom"/>
</dbReference>
<dbReference type="EMBL" id="CAIIXF020000004">
    <property type="protein sequence ID" value="CAH1782229.1"/>
    <property type="molecule type" value="Genomic_DNA"/>
</dbReference>
<dbReference type="Proteomes" id="UP000749559">
    <property type="component" value="Unassembled WGS sequence"/>
</dbReference>
<protein>
    <submittedName>
        <fullName evidence="2">Uncharacterized protein</fullName>
    </submittedName>
</protein>
<keyword evidence="3" id="KW-1185">Reference proteome</keyword>
<dbReference type="GO" id="GO:0005615">
    <property type="term" value="C:extracellular space"/>
    <property type="evidence" value="ECO:0007669"/>
    <property type="project" value="InterPro"/>
</dbReference>
<dbReference type="SUPFAM" id="SSF56574">
    <property type="entry name" value="Serpins"/>
    <property type="match status" value="1"/>
</dbReference>
<accession>A0A8J1Y9F5</accession>
<dbReference type="Gene3D" id="3.30.497.10">
    <property type="entry name" value="Antithrombin, subunit I, domain 2"/>
    <property type="match status" value="1"/>
</dbReference>
<dbReference type="PROSITE" id="PS00284">
    <property type="entry name" value="SERPIN"/>
    <property type="match status" value="1"/>
</dbReference>
<reference evidence="2" key="1">
    <citation type="submission" date="2022-03" db="EMBL/GenBank/DDBJ databases">
        <authorList>
            <person name="Martin C."/>
        </authorList>
    </citation>
    <scope>NUCLEOTIDE SEQUENCE</scope>
</reference>
<organism evidence="2 3">
    <name type="scientific">Owenia fusiformis</name>
    <name type="common">Polychaete worm</name>
    <dbReference type="NCBI Taxonomy" id="6347"/>
    <lineage>
        <taxon>Eukaryota</taxon>
        <taxon>Metazoa</taxon>
        <taxon>Spiralia</taxon>
        <taxon>Lophotrochozoa</taxon>
        <taxon>Annelida</taxon>
        <taxon>Polychaeta</taxon>
        <taxon>Sedentaria</taxon>
        <taxon>Canalipalpata</taxon>
        <taxon>Sabellida</taxon>
        <taxon>Oweniida</taxon>
        <taxon>Oweniidae</taxon>
        <taxon>Owenia</taxon>
    </lineage>
</organism>
<dbReference type="Gene3D" id="2.30.39.10">
    <property type="entry name" value="Alpha-1-antitrypsin, domain 1"/>
    <property type="match status" value="1"/>
</dbReference>
<sequence>MKVPTLMILSLVALATAQLQNMKKLGTANNEFALNLYSKINEDEKGNIFFGPLSISTALAMVHLAAGGNTSSQIEKVMRFESVGANFKEIFQDLNTRLYNRNNNYTLTSANRLFGDQQFSIRDQFLTDADNFYNAGMELVDFKNAAENARVHINDWVKNHTEGKIMDLMPKGSIDASTILVLANALYFKGKWTMPFDPTDTASSMFYTSGNDVGTKMDFMYQKAEFPLLENAGLNVKVLELPYDGDDLSMFIVLPNERTGLTALENAITIDALETLTDPTNFTTSEDIKVWLPKFEIAQSFDLVSTLSAMGMKDLFSSRDADLSGIHSGANLYMSALHHKAFVTINEEGTEAAAATGGGISLTSVQDPKEFKADHPFMFFIREKSTGSIVFLGRVKEQPVTSAVFKSGFYTQDDNNTAMVNKYGVFMSLICVFVAFAIWK</sequence>
<proteinExistence type="inferred from homology"/>
<evidence type="ECO:0000256" key="1">
    <source>
        <dbReference type="RuleBase" id="RU000411"/>
    </source>
</evidence>
<dbReference type="InterPro" id="IPR042178">
    <property type="entry name" value="Serpin_sf_1"/>
</dbReference>
<dbReference type="InterPro" id="IPR042185">
    <property type="entry name" value="Serpin_sf_2"/>
</dbReference>
<dbReference type="GO" id="GO:0004867">
    <property type="term" value="F:serine-type endopeptidase inhibitor activity"/>
    <property type="evidence" value="ECO:0007669"/>
    <property type="project" value="InterPro"/>
</dbReference>
<dbReference type="InterPro" id="IPR036186">
    <property type="entry name" value="Serpin_sf"/>
</dbReference>